<feature type="transmembrane region" description="Helical" evidence="7">
    <location>
        <begin position="144"/>
        <end position="161"/>
    </location>
</feature>
<evidence type="ECO:0000259" key="8">
    <source>
        <dbReference type="Pfam" id="PF00924"/>
    </source>
</evidence>
<name>A0ABW4KGW2_9BACI</name>
<dbReference type="SUPFAM" id="SSF50182">
    <property type="entry name" value="Sm-like ribonucleoproteins"/>
    <property type="match status" value="1"/>
</dbReference>
<dbReference type="Pfam" id="PF00924">
    <property type="entry name" value="MS_channel_2nd"/>
    <property type="match status" value="1"/>
</dbReference>
<feature type="transmembrane region" description="Helical" evidence="7">
    <location>
        <begin position="99"/>
        <end position="123"/>
    </location>
</feature>
<keyword evidence="6 7" id="KW-0472">Membrane</keyword>
<feature type="transmembrane region" description="Helical" evidence="7">
    <location>
        <begin position="21"/>
        <end position="42"/>
    </location>
</feature>
<keyword evidence="3" id="KW-1003">Cell membrane</keyword>
<dbReference type="Gene3D" id="3.30.70.100">
    <property type="match status" value="1"/>
</dbReference>
<feature type="transmembrane region" description="Helical" evidence="7">
    <location>
        <begin position="167"/>
        <end position="187"/>
    </location>
</feature>
<dbReference type="Gene3D" id="2.30.30.60">
    <property type="match status" value="1"/>
</dbReference>
<gene>
    <name evidence="9" type="ORF">ACFSCZ_04510</name>
</gene>
<dbReference type="EMBL" id="JBHUEO010000007">
    <property type="protein sequence ID" value="MFD1706016.1"/>
    <property type="molecule type" value="Genomic_DNA"/>
</dbReference>
<protein>
    <submittedName>
        <fullName evidence="9">Mechanosensitive ion channel family protein</fullName>
    </submittedName>
</protein>
<dbReference type="SUPFAM" id="SSF82861">
    <property type="entry name" value="Mechanosensitive channel protein MscS (YggB), transmembrane region"/>
    <property type="match status" value="1"/>
</dbReference>
<dbReference type="InterPro" id="IPR006685">
    <property type="entry name" value="MscS_channel_2nd"/>
</dbReference>
<keyword evidence="4 7" id="KW-0812">Transmembrane</keyword>
<dbReference type="Gene3D" id="1.10.287.1260">
    <property type="match status" value="1"/>
</dbReference>
<proteinExistence type="inferred from homology"/>
<feature type="domain" description="Mechanosensitive ion channel MscS" evidence="8">
    <location>
        <begin position="185"/>
        <end position="250"/>
    </location>
</feature>
<dbReference type="PANTHER" id="PTHR30347:SF1">
    <property type="entry name" value="MECHANOSENSITIVE CHANNEL MSCK"/>
    <property type="match status" value="1"/>
</dbReference>
<dbReference type="PANTHER" id="PTHR30347">
    <property type="entry name" value="POTASSIUM CHANNEL RELATED"/>
    <property type="match status" value="1"/>
</dbReference>
<reference evidence="10" key="1">
    <citation type="journal article" date="2019" name="Int. J. Syst. Evol. Microbiol.">
        <title>The Global Catalogue of Microorganisms (GCM) 10K type strain sequencing project: providing services to taxonomists for standard genome sequencing and annotation.</title>
        <authorList>
            <consortium name="The Broad Institute Genomics Platform"/>
            <consortium name="The Broad Institute Genome Sequencing Center for Infectious Disease"/>
            <person name="Wu L."/>
            <person name="Ma J."/>
        </authorList>
    </citation>
    <scope>NUCLEOTIDE SEQUENCE [LARGE SCALE GENOMIC DNA]</scope>
    <source>
        <strain evidence="10">CGMCC 1.12295</strain>
    </source>
</reference>
<evidence type="ECO:0000256" key="5">
    <source>
        <dbReference type="ARBA" id="ARBA00022989"/>
    </source>
</evidence>
<feature type="transmembrane region" description="Helical" evidence="7">
    <location>
        <begin position="62"/>
        <end position="79"/>
    </location>
</feature>
<sequence length="359" mass="40470">MADHQIQHRLDFLKNVSVMDIILFFIYALLIFGTKSLILFIIRKIYRSENSKNNFIPTAESILNWLAFYGTIILFIFYFSKEKWLFAPIYSVKGINVSLFLILVAFMIITLANRLVQAFNSYIMPLAYNRFNIDIGTRYTINRLLYYTVMIIAVISSLAIVGFNWRAIAVVLSTLGIGIGFGLRNVAANFVSGLIILFEQPLEVGEVIEVDGQKGVVTKIKLRSTSVKLYKEGTLVIPNQYLIENMVKNFADEKLCTDISVAVAYGTDTKKAEALLHEAAVLATEGEEGVLQTPPPVVTFKDIKEGSLIFSVEIPLQNARMKETIESKVRHLIISSFYKNKIQVADYIMEENLSSSKGD</sequence>
<accession>A0ABW4KGW2</accession>
<keyword evidence="10" id="KW-1185">Reference proteome</keyword>
<dbReference type="InterPro" id="IPR010920">
    <property type="entry name" value="LSM_dom_sf"/>
</dbReference>
<dbReference type="InterPro" id="IPR052702">
    <property type="entry name" value="MscS-like_channel"/>
</dbReference>
<dbReference type="RefSeq" id="WP_380772575.1">
    <property type="nucleotide sequence ID" value="NZ_JBHUEO010000007.1"/>
</dbReference>
<evidence type="ECO:0000256" key="3">
    <source>
        <dbReference type="ARBA" id="ARBA00022475"/>
    </source>
</evidence>
<dbReference type="InterPro" id="IPR023408">
    <property type="entry name" value="MscS_beta-dom_sf"/>
</dbReference>
<comment type="subcellular location">
    <subcellularLocation>
        <location evidence="1">Cell membrane</location>
        <topology evidence="1">Multi-pass membrane protein</topology>
    </subcellularLocation>
</comment>
<dbReference type="Proteomes" id="UP001597301">
    <property type="component" value="Unassembled WGS sequence"/>
</dbReference>
<evidence type="ECO:0000256" key="7">
    <source>
        <dbReference type="SAM" id="Phobius"/>
    </source>
</evidence>
<evidence type="ECO:0000256" key="4">
    <source>
        <dbReference type="ARBA" id="ARBA00022692"/>
    </source>
</evidence>
<comment type="similarity">
    <text evidence="2">Belongs to the MscS (TC 1.A.23) family.</text>
</comment>
<organism evidence="9 10">
    <name type="scientific">Siminovitchia sediminis</name>
    <dbReference type="NCBI Taxonomy" id="1274353"/>
    <lineage>
        <taxon>Bacteria</taxon>
        <taxon>Bacillati</taxon>
        <taxon>Bacillota</taxon>
        <taxon>Bacilli</taxon>
        <taxon>Bacillales</taxon>
        <taxon>Bacillaceae</taxon>
        <taxon>Siminovitchia</taxon>
    </lineage>
</organism>
<dbReference type="InterPro" id="IPR011014">
    <property type="entry name" value="MscS_channel_TM-2"/>
</dbReference>
<evidence type="ECO:0000313" key="9">
    <source>
        <dbReference type="EMBL" id="MFD1706016.1"/>
    </source>
</evidence>
<keyword evidence="5 7" id="KW-1133">Transmembrane helix</keyword>
<evidence type="ECO:0000256" key="6">
    <source>
        <dbReference type="ARBA" id="ARBA00023136"/>
    </source>
</evidence>
<comment type="caution">
    <text evidence="9">The sequence shown here is derived from an EMBL/GenBank/DDBJ whole genome shotgun (WGS) entry which is preliminary data.</text>
</comment>
<dbReference type="InterPro" id="IPR011066">
    <property type="entry name" value="MscS_channel_C_sf"/>
</dbReference>
<evidence type="ECO:0000256" key="2">
    <source>
        <dbReference type="ARBA" id="ARBA00008017"/>
    </source>
</evidence>
<dbReference type="SUPFAM" id="SSF82689">
    <property type="entry name" value="Mechanosensitive channel protein MscS (YggB), C-terminal domain"/>
    <property type="match status" value="1"/>
</dbReference>
<evidence type="ECO:0000313" key="10">
    <source>
        <dbReference type="Proteomes" id="UP001597301"/>
    </source>
</evidence>
<evidence type="ECO:0000256" key="1">
    <source>
        <dbReference type="ARBA" id="ARBA00004651"/>
    </source>
</evidence>